<dbReference type="EMBL" id="MGDF01000111">
    <property type="protein sequence ID" value="OGL45065.1"/>
    <property type="molecule type" value="Genomic_DNA"/>
</dbReference>
<organism evidence="2 3">
    <name type="scientific">Candidatus Schekmanbacteria bacterium RBG_16_38_11</name>
    <dbReference type="NCBI Taxonomy" id="1817880"/>
    <lineage>
        <taxon>Bacteria</taxon>
        <taxon>Candidatus Schekmaniibacteriota</taxon>
    </lineage>
</organism>
<feature type="domain" description="PIN" evidence="1">
    <location>
        <begin position="9"/>
        <end position="40"/>
    </location>
</feature>
<dbReference type="PANTHER" id="PTHR34610">
    <property type="entry name" value="SSL7007 PROTEIN"/>
    <property type="match status" value="1"/>
</dbReference>
<comment type="caution">
    <text evidence="2">The sequence shown here is derived from an EMBL/GenBank/DDBJ whole genome shotgun (WGS) entry which is preliminary data.</text>
</comment>
<dbReference type="PANTHER" id="PTHR34610:SF3">
    <property type="entry name" value="SSL7007 PROTEIN"/>
    <property type="match status" value="1"/>
</dbReference>
<evidence type="ECO:0000259" key="1">
    <source>
        <dbReference type="Pfam" id="PF13470"/>
    </source>
</evidence>
<proteinExistence type="predicted"/>
<dbReference type="Pfam" id="PF13470">
    <property type="entry name" value="PIN_3"/>
    <property type="match status" value="1"/>
</dbReference>
<dbReference type="SUPFAM" id="SSF88723">
    <property type="entry name" value="PIN domain-like"/>
    <property type="match status" value="1"/>
</dbReference>
<dbReference type="AlphaFoldDB" id="A0A1F7RU37"/>
<dbReference type="InterPro" id="IPR029060">
    <property type="entry name" value="PIN-like_dom_sf"/>
</dbReference>
<dbReference type="InterPro" id="IPR002850">
    <property type="entry name" value="PIN_toxin-like"/>
</dbReference>
<accession>A0A1F7RU37</accession>
<reference evidence="2 3" key="1">
    <citation type="journal article" date="2016" name="Nat. Commun.">
        <title>Thousands of microbial genomes shed light on interconnected biogeochemical processes in an aquifer system.</title>
        <authorList>
            <person name="Anantharaman K."/>
            <person name="Brown C.T."/>
            <person name="Hug L.A."/>
            <person name="Sharon I."/>
            <person name="Castelle C.J."/>
            <person name="Probst A.J."/>
            <person name="Thomas B.C."/>
            <person name="Singh A."/>
            <person name="Wilkins M.J."/>
            <person name="Karaoz U."/>
            <person name="Brodie E.L."/>
            <person name="Williams K.H."/>
            <person name="Hubbard S.S."/>
            <person name="Banfield J.F."/>
        </authorList>
    </citation>
    <scope>NUCLEOTIDE SEQUENCE [LARGE SCALE GENOMIC DNA]</scope>
</reference>
<gene>
    <name evidence="2" type="ORF">A2149_09710</name>
</gene>
<dbReference type="InterPro" id="IPR002716">
    <property type="entry name" value="PIN_dom"/>
</dbReference>
<dbReference type="Proteomes" id="UP000178435">
    <property type="component" value="Unassembled WGS sequence"/>
</dbReference>
<name>A0A1F7RU37_9BACT</name>
<sequence length="66" mass="7375">MLFTTKTPKIKAIMADPGDDKFIECAVALKAEVIITGDKAMQSLKEYQGIKILAPQQFLKNYNMNP</sequence>
<evidence type="ECO:0000313" key="2">
    <source>
        <dbReference type="EMBL" id="OGL45065.1"/>
    </source>
</evidence>
<protein>
    <recommendedName>
        <fullName evidence="1">PIN domain-containing protein</fullName>
    </recommendedName>
</protein>
<evidence type="ECO:0000313" key="3">
    <source>
        <dbReference type="Proteomes" id="UP000178435"/>
    </source>
</evidence>